<accession>A0A850QY36</accession>
<dbReference type="GO" id="GO:0006520">
    <property type="term" value="P:amino acid metabolic process"/>
    <property type="evidence" value="ECO:0007669"/>
    <property type="project" value="InterPro"/>
</dbReference>
<dbReference type="SUPFAM" id="SSF53383">
    <property type="entry name" value="PLP-dependent transferases"/>
    <property type="match status" value="1"/>
</dbReference>
<dbReference type="Pfam" id="PF00155">
    <property type="entry name" value="Aminotran_1_2"/>
    <property type="match status" value="1"/>
</dbReference>
<comment type="similarity">
    <text evidence="2 6">Belongs to the class-I pyridoxal-phosphate-dependent aminotransferase family.</text>
</comment>
<evidence type="ECO:0000256" key="1">
    <source>
        <dbReference type="ARBA" id="ARBA00001933"/>
    </source>
</evidence>
<dbReference type="AlphaFoldDB" id="A0A850QY36"/>
<dbReference type="InterPro" id="IPR015422">
    <property type="entry name" value="PyrdxlP-dep_Trfase_small"/>
</dbReference>
<comment type="cofactor">
    <cofactor evidence="1 6">
        <name>pyridoxal 5'-phosphate</name>
        <dbReference type="ChEBI" id="CHEBI:597326"/>
    </cofactor>
</comment>
<dbReference type="InterPro" id="IPR015424">
    <property type="entry name" value="PyrdxlP-dep_Trfase"/>
</dbReference>
<evidence type="ECO:0000256" key="6">
    <source>
        <dbReference type="RuleBase" id="RU000481"/>
    </source>
</evidence>
<dbReference type="InterPro" id="IPR015421">
    <property type="entry name" value="PyrdxlP-dep_Trfase_major"/>
</dbReference>
<evidence type="ECO:0000256" key="2">
    <source>
        <dbReference type="ARBA" id="ARBA00007441"/>
    </source>
</evidence>
<dbReference type="Gene3D" id="3.90.1150.10">
    <property type="entry name" value="Aspartate Aminotransferase, domain 1"/>
    <property type="match status" value="1"/>
</dbReference>
<dbReference type="InterPro" id="IPR004839">
    <property type="entry name" value="Aminotransferase_I/II_large"/>
</dbReference>
<comment type="caution">
    <text evidence="8">The sequence shown here is derived from an EMBL/GenBank/DDBJ whole genome shotgun (WGS) entry which is preliminary data.</text>
</comment>
<dbReference type="InterPro" id="IPR050596">
    <property type="entry name" value="AspAT/PAT-like"/>
</dbReference>
<dbReference type="RefSeq" id="WP_176941794.1">
    <property type="nucleotide sequence ID" value="NZ_JABZEC010000001.1"/>
</dbReference>
<protein>
    <recommendedName>
        <fullName evidence="6">Aminotransferase</fullName>
        <ecNumber evidence="6">2.6.1.-</ecNumber>
    </recommendedName>
</protein>
<dbReference type="PANTHER" id="PTHR46383:SF4">
    <property type="entry name" value="AMINOTRANSFERASE"/>
    <property type="match status" value="1"/>
</dbReference>
<dbReference type="GO" id="GO:0030170">
    <property type="term" value="F:pyridoxal phosphate binding"/>
    <property type="evidence" value="ECO:0007669"/>
    <property type="project" value="InterPro"/>
</dbReference>
<dbReference type="GO" id="GO:0008483">
    <property type="term" value="F:transaminase activity"/>
    <property type="evidence" value="ECO:0007669"/>
    <property type="project" value="UniProtKB-KW"/>
</dbReference>
<name>A0A850QY36_9LACO</name>
<organism evidence="8 9">
    <name type="scientific">Bombilactobacillus apium</name>
    <dbReference type="NCBI Taxonomy" id="2675299"/>
    <lineage>
        <taxon>Bacteria</taxon>
        <taxon>Bacillati</taxon>
        <taxon>Bacillota</taxon>
        <taxon>Bacilli</taxon>
        <taxon>Lactobacillales</taxon>
        <taxon>Lactobacillaceae</taxon>
        <taxon>Bombilactobacillus</taxon>
    </lineage>
</organism>
<dbReference type="InterPro" id="IPR004838">
    <property type="entry name" value="NHTrfase_class1_PyrdxlP-BS"/>
</dbReference>
<keyword evidence="5" id="KW-0663">Pyridoxal phosphate</keyword>
<dbReference type="EC" id="2.6.1.-" evidence="6"/>
<evidence type="ECO:0000313" key="9">
    <source>
        <dbReference type="Proteomes" id="UP000563523"/>
    </source>
</evidence>
<evidence type="ECO:0000313" key="8">
    <source>
        <dbReference type="EMBL" id="NVY95619.1"/>
    </source>
</evidence>
<dbReference type="CDD" id="cd00609">
    <property type="entry name" value="AAT_like"/>
    <property type="match status" value="1"/>
</dbReference>
<sequence length="397" mass="42900">MPQLAAELTTVVNQLLDQVQPSAIRAFDDRISKIPGIIKLTIGEPDLDTPEHVKQAGIQSIANNESHYSAQKGTPELRQAISNYLKDTQNVTYDPETEVIVTVGATEALTAAMFTLLNPGDEVIIPTPAFALYFPIVTLTGAHPIMVDTSASDFVLTPELLTKTLEEHPHARAVLLNYPSNPTGREYSKDELSSLATIIADQGLYVIADEIYSELLYEGQHFSIACLLPERTILVSGLSKSHAMTGYRIGYLAAPAAVVANIAKMHGFLVTAPVTPCQAAAAEALNNGRQDAKAAVKIYQKRRDNLVQSLEKLGFQTVAPQGAFYLFAKIPAAFNQDDVAFALQLAEEAKVGCTPGSGFGTGGEGYLRFSYAASDADIAAVSERLTNFVKQHTRREF</sequence>
<evidence type="ECO:0000256" key="4">
    <source>
        <dbReference type="ARBA" id="ARBA00022679"/>
    </source>
</evidence>
<dbReference type="EMBL" id="JABZEC010000001">
    <property type="protein sequence ID" value="NVY95619.1"/>
    <property type="molecule type" value="Genomic_DNA"/>
</dbReference>
<keyword evidence="9" id="KW-1185">Reference proteome</keyword>
<keyword evidence="3 6" id="KW-0032">Aminotransferase</keyword>
<gene>
    <name evidence="8" type="ORF">HU830_00140</name>
</gene>
<reference evidence="8 9" key="1">
    <citation type="submission" date="2020-06" db="EMBL/GenBank/DDBJ databases">
        <authorList>
            <person name="Kang J."/>
        </authorList>
    </citation>
    <scope>NUCLEOTIDE SEQUENCE [LARGE SCALE GENOMIC DNA]</scope>
    <source>
        <strain evidence="8 9">DCY120</strain>
    </source>
</reference>
<keyword evidence="4 6" id="KW-0808">Transferase</keyword>
<dbReference type="FunFam" id="3.40.640.10:FF:000033">
    <property type="entry name" value="Aspartate aminotransferase"/>
    <property type="match status" value="1"/>
</dbReference>
<dbReference type="PANTHER" id="PTHR46383">
    <property type="entry name" value="ASPARTATE AMINOTRANSFERASE"/>
    <property type="match status" value="1"/>
</dbReference>
<dbReference type="Proteomes" id="UP000563523">
    <property type="component" value="Unassembled WGS sequence"/>
</dbReference>
<feature type="domain" description="Aminotransferase class I/classII large" evidence="7">
    <location>
        <begin position="37"/>
        <end position="384"/>
    </location>
</feature>
<evidence type="ECO:0000256" key="3">
    <source>
        <dbReference type="ARBA" id="ARBA00022576"/>
    </source>
</evidence>
<evidence type="ECO:0000256" key="5">
    <source>
        <dbReference type="ARBA" id="ARBA00022898"/>
    </source>
</evidence>
<dbReference type="PROSITE" id="PS00105">
    <property type="entry name" value="AA_TRANSFER_CLASS_1"/>
    <property type="match status" value="1"/>
</dbReference>
<dbReference type="Gene3D" id="3.40.640.10">
    <property type="entry name" value="Type I PLP-dependent aspartate aminotransferase-like (Major domain)"/>
    <property type="match status" value="1"/>
</dbReference>
<proteinExistence type="inferred from homology"/>
<evidence type="ECO:0000259" key="7">
    <source>
        <dbReference type="Pfam" id="PF00155"/>
    </source>
</evidence>